<dbReference type="PANTHER" id="PTHR45631">
    <property type="entry name" value="OS07G0107800 PROTEIN-RELATED"/>
    <property type="match status" value="1"/>
</dbReference>
<evidence type="ECO:0000313" key="3">
    <source>
        <dbReference type="Proteomes" id="UP001345219"/>
    </source>
</evidence>
<protein>
    <recommendedName>
        <fullName evidence="1">Protein kinase domain-containing protein</fullName>
    </recommendedName>
</protein>
<comment type="caution">
    <text evidence="2">The sequence shown here is derived from an EMBL/GenBank/DDBJ whole genome shotgun (WGS) entry which is preliminary data.</text>
</comment>
<dbReference type="GO" id="GO:0005524">
    <property type="term" value="F:ATP binding"/>
    <property type="evidence" value="ECO:0007669"/>
    <property type="project" value="InterPro"/>
</dbReference>
<proteinExistence type="predicted"/>
<dbReference type="AlphaFoldDB" id="A0AAN7KJS8"/>
<name>A0AAN7KJS8_9MYRT</name>
<reference evidence="2 3" key="1">
    <citation type="journal article" date="2023" name="Hortic Res">
        <title>Pangenome of water caltrop reveals structural variations and asymmetric subgenome divergence after allopolyploidization.</title>
        <authorList>
            <person name="Zhang X."/>
            <person name="Chen Y."/>
            <person name="Wang L."/>
            <person name="Yuan Y."/>
            <person name="Fang M."/>
            <person name="Shi L."/>
            <person name="Lu R."/>
            <person name="Comes H.P."/>
            <person name="Ma Y."/>
            <person name="Chen Y."/>
            <person name="Huang G."/>
            <person name="Zhou Y."/>
            <person name="Zheng Z."/>
            <person name="Qiu Y."/>
        </authorList>
    </citation>
    <scope>NUCLEOTIDE SEQUENCE [LARGE SCALE GENOMIC DNA]</scope>
    <source>
        <tissue evidence="2">Roots</tissue>
    </source>
</reference>
<sequence length="117" mass="13159">MAPSIIGLVCLGISGLDYLHNWCNPPIIHRDLNTPNILLDENMASSSDEFRRETIHILRWVTPIIDSGDKQNHYPRLKGSFKVCSAWKQVEIAMSCVPSTAAQRPDISKVLDKINEC</sequence>
<evidence type="ECO:0000259" key="1">
    <source>
        <dbReference type="PROSITE" id="PS50011"/>
    </source>
</evidence>
<dbReference type="PANTHER" id="PTHR45631:SF206">
    <property type="entry name" value="PROTEIN KINASE DOMAIN-CONTAINING PROTEIN"/>
    <property type="match status" value="1"/>
</dbReference>
<dbReference type="PROSITE" id="PS50011">
    <property type="entry name" value="PROTEIN_KINASE_DOM"/>
    <property type="match status" value="1"/>
</dbReference>
<evidence type="ECO:0000313" key="2">
    <source>
        <dbReference type="EMBL" id="KAK4768699.1"/>
    </source>
</evidence>
<dbReference type="InterPro" id="IPR011009">
    <property type="entry name" value="Kinase-like_dom_sf"/>
</dbReference>
<dbReference type="InterPro" id="IPR000719">
    <property type="entry name" value="Prot_kinase_dom"/>
</dbReference>
<feature type="domain" description="Protein kinase" evidence="1">
    <location>
        <begin position="1"/>
        <end position="117"/>
    </location>
</feature>
<accession>A0AAN7KJS8</accession>
<dbReference type="GO" id="GO:0004672">
    <property type="term" value="F:protein kinase activity"/>
    <property type="evidence" value="ECO:0007669"/>
    <property type="project" value="InterPro"/>
</dbReference>
<gene>
    <name evidence="2" type="ORF">SAY87_003840</name>
</gene>
<keyword evidence="3" id="KW-1185">Reference proteome</keyword>
<dbReference type="EMBL" id="JAXIOK010000006">
    <property type="protein sequence ID" value="KAK4768699.1"/>
    <property type="molecule type" value="Genomic_DNA"/>
</dbReference>
<dbReference type="Proteomes" id="UP001345219">
    <property type="component" value="Chromosome 3"/>
</dbReference>
<organism evidence="2 3">
    <name type="scientific">Trapa incisa</name>
    <dbReference type="NCBI Taxonomy" id="236973"/>
    <lineage>
        <taxon>Eukaryota</taxon>
        <taxon>Viridiplantae</taxon>
        <taxon>Streptophyta</taxon>
        <taxon>Embryophyta</taxon>
        <taxon>Tracheophyta</taxon>
        <taxon>Spermatophyta</taxon>
        <taxon>Magnoliopsida</taxon>
        <taxon>eudicotyledons</taxon>
        <taxon>Gunneridae</taxon>
        <taxon>Pentapetalae</taxon>
        <taxon>rosids</taxon>
        <taxon>malvids</taxon>
        <taxon>Myrtales</taxon>
        <taxon>Lythraceae</taxon>
        <taxon>Trapa</taxon>
    </lineage>
</organism>
<dbReference type="SUPFAM" id="SSF56112">
    <property type="entry name" value="Protein kinase-like (PK-like)"/>
    <property type="match status" value="1"/>
</dbReference>
<dbReference type="Gene3D" id="1.10.510.10">
    <property type="entry name" value="Transferase(Phosphotransferase) domain 1"/>
    <property type="match status" value="1"/>
</dbReference>